<dbReference type="SUPFAM" id="SSF55785">
    <property type="entry name" value="PYP-like sensor domain (PAS domain)"/>
    <property type="match status" value="1"/>
</dbReference>
<keyword evidence="6" id="KW-1185">Reference proteome</keyword>
<dbReference type="SMART" id="SM00052">
    <property type="entry name" value="EAL"/>
    <property type="match status" value="1"/>
</dbReference>
<proteinExistence type="predicted"/>
<dbReference type="Gene3D" id="3.30.450.20">
    <property type="entry name" value="PAS domain"/>
    <property type="match status" value="1"/>
</dbReference>
<organism evidence="5 6">
    <name type="scientific">Arsukibacterium ikkense</name>
    <dbReference type="NCBI Taxonomy" id="336831"/>
    <lineage>
        <taxon>Bacteria</taxon>
        <taxon>Pseudomonadati</taxon>
        <taxon>Pseudomonadota</taxon>
        <taxon>Gammaproteobacteria</taxon>
        <taxon>Chromatiales</taxon>
        <taxon>Chromatiaceae</taxon>
        <taxon>Arsukibacterium</taxon>
    </lineage>
</organism>
<dbReference type="EMBL" id="LAHO01000004">
    <property type="protein sequence ID" value="KKO46352.1"/>
    <property type="molecule type" value="Genomic_DNA"/>
</dbReference>
<dbReference type="InterPro" id="IPR035919">
    <property type="entry name" value="EAL_sf"/>
</dbReference>
<evidence type="ECO:0000256" key="2">
    <source>
        <dbReference type="SAM" id="SignalP"/>
    </source>
</evidence>
<dbReference type="AlphaFoldDB" id="A0A0M2V677"/>
<dbReference type="Gene3D" id="3.30.70.270">
    <property type="match status" value="1"/>
</dbReference>
<dbReference type="PANTHER" id="PTHR44757:SF2">
    <property type="entry name" value="BIOFILM ARCHITECTURE MAINTENANCE PROTEIN MBAA"/>
    <property type="match status" value="1"/>
</dbReference>
<evidence type="ECO:0000313" key="5">
    <source>
        <dbReference type="EMBL" id="KKO46352.1"/>
    </source>
</evidence>
<reference evidence="5 6" key="1">
    <citation type="submission" date="2015-03" db="EMBL/GenBank/DDBJ databases">
        <title>Draft genome sequences of two protease-producing strains of Arsukibacterium isolated from two cold and alkaline environments.</title>
        <authorList>
            <person name="Lylloff J.E."/>
            <person name="Skov L.B."/>
            <person name="Jepsen M."/>
            <person name="Hallin P.F."/>
            <person name="Sorensen S.J."/>
            <person name="Stougaard P."/>
            <person name="Glaring M.A."/>
        </authorList>
    </citation>
    <scope>NUCLEOTIDE SEQUENCE [LARGE SCALE GENOMIC DNA]</scope>
    <source>
        <strain evidence="5 6">GCM72</strain>
    </source>
</reference>
<dbReference type="PATRIC" id="fig|336831.14.peg.2978"/>
<protein>
    <recommendedName>
        <fullName evidence="7">Diguanylate cyclase</fullName>
    </recommendedName>
</protein>
<evidence type="ECO:0000313" key="6">
    <source>
        <dbReference type="Proteomes" id="UP000034228"/>
    </source>
</evidence>
<evidence type="ECO:0008006" key="7">
    <source>
        <dbReference type="Google" id="ProtNLM"/>
    </source>
</evidence>
<feature type="domain" description="GGDEF" evidence="4">
    <location>
        <begin position="214"/>
        <end position="350"/>
    </location>
</feature>
<dbReference type="SUPFAM" id="SSF55073">
    <property type="entry name" value="Nucleotide cyclase"/>
    <property type="match status" value="1"/>
</dbReference>
<comment type="caution">
    <text evidence="5">The sequence shown here is derived from an EMBL/GenBank/DDBJ whole genome shotgun (WGS) entry which is preliminary data.</text>
</comment>
<gene>
    <name evidence="5" type="ORF">WG68_06175</name>
</gene>
<dbReference type="Gene3D" id="3.20.20.450">
    <property type="entry name" value="EAL domain"/>
    <property type="match status" value="1"/>
</dbReference>
<dbReference type="InterPro" id="IPR043128">
    <property type="entry name" value="Rev_trsase/Diguanyl_cyclase"/>
</dbReference>
<keyword evidence="2" id="KW-0732">Signal</keyword>
<dbReference type="Pfam" id="PF00563">
    <property type="entry name" value="EAL"/>
    <property type="match status" value="1"/>
</dbReference>
<sequence length="621" mass="69312">MPLIGWLCFFALLLAFTAQAAVTNGLSANPFSALLVAFSTGVIIAGVIGWWRLQQQMNNQRQQKTALRQLLTDTNALVAVLDDDCQLLLASSPLLQLTQQHNLCHNMYFDATARQAAWPDIQRVLQQQQSWQGEVWWQFKQDLLAVSLTITQSENNAWPAARYLLVAQDITERKRADQQQLNNLTHDPLTNLPNRVMLVEQLANNIACCTPLFPTTALLLIKITSLLQHGSPAVQQNSAERIADTARALRQAIAPQFTIARYSSDSFAILVAPHLCHPPPALSLNQLAHQVFLLLSQLNISGDSGQVYASIGVSHFPLDGADPQTIMHSAERAVQTAAKVSANNFCFADSKSQQQATEYLTLQAELSNSLEQDDFIVYFQPQLSISSNRVVGYEALLRWHNPKRGIMLPHSFLALAEQSSMIVALDRKVFRQCCQQVQHWLKTDQLRGRLALNISEQHFQQADFIDYLSNCLEQHKQQASHFTLELDQRIFQQSTAELSTKLSKLRELGFALLMDNFGDGISSLTALRELPLDAVKIARSLINQMEQKEQQRNITASLIRLAGYLQLEVTASGIDSEMQAYLLHVMGCDKLQGNLFSKALPASEIPALLARESKLLKKAAN</sequence>
<dbReference type="InterPro" id="IPR035965">
    <property type="entry name" value="PAS-like_dom_sf"/>
</dbReference>
<feature type="chain" id="PRO_5005644359" description="Diguanylate cyclase" evidence="2">
    <location>
        <begin position="21"/>
        <end position="621"/>
    </location>
</feature>
<evidence type="ECO:0000256" key="1">
    <source>
        <dbReference type="SAM" id="Phobius"/>
    </source>
</evidence>
<dbReference type="SMART" id="SM00267">
    <property type="entry name" value="GGDEF"/>
    <property type="match status" value="1"/>
</dbReference>
<accession>A0A0M2V677</accession>
<keyword evidence="1" id="KW-0812">Transmembrane</keyword>
<dbReference type="InterPro" id="IPR000160">
    <property type="entry name" value="GGDEF_dom"/>
</dbReference>
<dbReference type="STRING" id="336831.WG68_06175"/>
<feature type="transmembrane region" description="Helical" evidence="1">
    <location>
        <begin position="30"/>
        <end position="51"/>
    </location>
</feature>
<dbReference type="OrthoDB" id="8553030at2"/>
<feature type="signal peptide" evidence="2">
    <location>
        <begin position="1"/>
        <end position="20"/>
    </location>
</feature>
<dbReference type="InterPro" id="IPR001633">
    <property type="entry name" value="EAL_dom"/>
</dbReference>
<dbReference type="Proteomes" id="UP000034228">
    <property type="component" value="Unassembled WGS sequence"/>
</dbReference>
<dbReference type="PROSITE" id="PS50883">
    <property type="entry name" value="EAL"/>
    <property type="match status" value="1"/>
</dbReference>
<feature type="domain" description="EAL" evidence="3">
    <location>
        <begin position="359"/>
        <end position="613"/>
    </location>
</feature>
<dbReference type="Pfam" id="PF00990">
    <property type="entry name" value="GGDEF"/>
    <property type="match status" value="1"/>
</dbReference>
<keyword evidence="1" id="KW-1133">Transmembrane helix</keyword>
<keyword evidence="1" id="KW-0472">Membrane</keyword>
<dbReference type="InterPro" id="IPR029787">
    <property type="entry name" value="Nucleotide_cyclase"/>
</dbReference>
<dbReference type="InterPro" id="IPR052155">
    <property type="entry name" value="Biofilm_reg_signaling"/>
</dbReference>
<dbReference type="PANTHER" id="PTHR44757">
    <property type="entry name" value="DIGUANYLATE CYCLASE DGCP"/>
    <property type="match status" value="1"/>
</dbReference>
<evidence type="ECO:0000259" key="3">
    <source>
        <dbReference type="PROSITE" id="PS50883"/>
    </source>
</evidence>
<name>A0A0M2V677_9GAMM</name>
<dbReference type="RefSeq" id="WP_046556793.1">
    <property type="nucleotide sequence ID" value="NZ_LAHO01000004.1"/>
</dbReference>
<dbReference type="SUPFAM" id="SSF141868">
    <property type="entry name" value="EAL domain-like"/>
    <property type="match status" value="1"/>
</dbReference>
<dbReference type="PROSITE" id="PS50887">
    <property type="entry name" value="GGDEF"/>
    <property type="match status" value="1"/>
</dbReference>
<evidence type="ECO:0000259" key="4">
    <source>
        <dbReference type="PROSITE" id="PS50887"/>
    </source>
</evidence>
<dbReference type="CDD" id="cd01948">
    <property type="entry name" value="EAL"/>
    <property type="match status" value="1"/>
</dbReference>